<comment type="caution">
    <text evidence="3">The sequence shown here is derived from an EMBL/GenBank/DDBJ whole genome shotgun (WGS) entry which is preliminary data.</text>
</comment>
<evidence type="ECO:0000313" key="3">
    <source>
        <dbReference type="EMBL" id="KAA6306668.1"/>
    </source>
</evidence>
<dbReference type="SUPFAM" id="SSF56529">
    <property type="entry name" value="FAH"/>
    <property type="match status" value="1"/>
</dbReference>
<proteinExistence type="predicted"/>
<evidence type="ECO:0000256" key="1">
    <source>
        <dbReference type="ARBA" id="ARBA00022723"/>
    </source>
</evidence>
<protein>
    <submittedName>
        <fullName evidence="3">Ureidoglycolate lyase</fullName>
        <ecNumber evidence="3">4.3.2.3</ecNumber>
    </submittedName>
</protein>
<dbReference type="GO" id="GO:0046872">
    <property type="term" value="F:metal ion binding"/>
    <property type="evidence" value="ECO:0007669"/>
    <property type="project" value="UniProtKB-KW"/>
</dbReference>
<dbReference type="InterPro" id="IPR036663">
    <property type="entry name" value="Fumarylacetoacetase_C_sf"/>
</dbReference>
<dbReference type="Pfam" id="PF01557">
    <property type="entry name" value="FAA_hydrolase"/>
    <property type="match status" value="1"/>
</dbReference>
<gene>
    <name evidence="3" type="ORF">EZS27_041668</name>
</gene>
<feature type="non-terminal residue" evidence="3">
    <location>
        <position position="105"/>
    </location>
</feature>
<dbReference type="EC" id="4.3.2.3" evidence="3"/>
<evidence type="ECO:0000259" key="2">
    <source>
        <dbReference type="Pfam" id="PF01557"/>
    </source>
</evidence>
<dbReference type="GO" id="GO:0018773">
    <property type="term" value="F:acetylpyruvate hydrolase activity"/>
    <property type="evidence" value="ECO:0007669"/>
    <property type="project" value="TreeGrafter"/>
</dbReference>
<reference evidence="3" key="1">
    <citation type="submission" date="2019-03" db="EMBL/GenBank/DDBJ databases">
        <title>Single cell metagenomics reveals metabolic interactions within the superorganism composed of flagellate Streblomastix strix and complex community of Bacteroidetes bacteria on its surface.</title>
        <authorList>
            <person name="Treitli S.C."/>
            <person name="Kolisko M."/>
            <person name="Husnik F."/>
            <person name="Keeling P."/>
            <person name="Hampl V."/>
        </authorList>
    </citation>
    <scope>NUCLEOTIDE SEQUENCE</scope>
    <source>
        <strain evidence="3">STM</strain>
    </source>
</reference>
<dbReference type="PANTHER" id="PTHR11820:SF7">
    <property type="entry name" value="ACYLPYRUVASE FAHD1, MITOCHONDRIAL"/>
    <property type="match status" value="1"/>
</dbReference>
<dbReference type="EMBL" id="SNRY01009734">
    <property type="protein sequence ID" value="KAA6306668.1"/>
    <property type="molecule type" value="Genomic_DNA"/>
</dbReference>
<dbReference type="Gene3D" id="3.90.850.10">
    <property type="entry name" value="Fumarylacetoacetase-like, C-terminal domain"/>
    <property type="match status" value="1"/>
</dbReference>
<keyword evidence="3" id="KW-0456">Lyase</keyword>
<accession>A0A5J4PCI7</accession>
<sequence>MKIIAVGMNYALHNEELGNESPEKEPVIFMKPDSAILKDGKPFFIPDFSNEIHYETELVVRISRLGKHIAQRFAHRYYDAITVGIDFTARDLQREFRQKGNPWEL</sequence>
<dbReference type="GO" id="GO:0050385">
    <property type="term" value="F:ureidoglycolate lyase activity"/>
    <property type="evidence" value="ECO:0007669"/>
    <property type="project" value="UniProtKB-EC"/>
</dbReference>
<organism evidence="3">
    <name type="scientific">termite gut metagenome</name>
    <dbReference type="NCBI Taxonomy" id="433724"/>
    <lineage>
        <taxon>unclassified sequences</taxon>
        <taxon>metagenomes</taxon>
        <taxon>organismal metagenomes</taxon>
    </lineage>
</organism>
<keyword evidence="1" id="KW-0479">Metal-binding</keyword>
<name>A0A5J4PCI7_9ZZZZ</name>
<dbReference type="AlphaFoldDB" id="A0A5J4PCI7"/>
<dbReference type="PANTHER" id="PTHR11820">
    <property type="entry name" value="ACYLPYRUVASE"/>
    <property type="match status" value="1"/>
</dbReference>
<dbReference type="InterPro" id="IPR011234">
    <property type="entry name" value="Fumarylacetoacetase-like_C"/>
</dbReference>
<feature type="domain" description="Fumarylacetoacetase-like C-terminal" evidence="2">
    <location>
        <begin position="2"/>
        <end position="98"/>
    </location>
</feature>